<dbReference type="Proteomes" id="UP001525379">
    <property type="component" value="Unassembled WGS sequence"/>
</dbReference>
<comment type="caution">
    <text evidence="3">The sequence shown here is derived from an EMBL/GenBank/DDBJ whole genome shotgun (WGS) entry which is preliminary data.</text>
</comment>
<evidence type="ECO:0000259" key="2">
    <source>
        <dbReference type="Pfam" id="PF22504"/>
    </source>
</evidence>
<name>A0ABT2HW18_9MICO</name>
<keyword evidence="4" id="KW-1185">Reference proteome</keyword>
<dbReference type="Pfam" id="PF22504">
    <property type="entry name" value="DUF6993"/>
    <property type="match status" value="1"/>
</dbReference>
<dbReference type="PROSITE" id="PS51257">
    <property type="entry name" value="PROKAR_LIPOPROTEIN"/>
    <property type="match status" value="1"/>
</dbReference>
<feature type="signal peptide" evidence="1">
    <location>
        <begin position="1"/>
        <end position="25"/>
    </location>
</feature>
<dbReference type="InterPro" id="IPR054262">
    <property type="entry name" value="DUF6993"/>
</dbReference>
<keyword evidence="1" id="KW-0732">Signal</keyword>
<evidence type="ECO:0000256" key="1">
    <source>
        <dbReference type="SAM" id="SignalP"/>
    </source>
</evidence>
<feature type="domain" description="DUF6993" evidence="2">
    <location>
        <begin position="63"/>
        <end position="145"/>
    </location>
</feature>
<dbReference type="EMBL" id="JALXSQ010000011">
    <property type="protein sequence ID" value="MCT2042509.1"/>
    <property type="molecule type" value="Genomic_DNA"/>
</dbReference>
<proteinExistence type="predicted"/>
<protein>
    <recommendedName>
        <fullName evidence="2">DUF6993 domain-containing protein</fullName>
    </recommendedName>
</protein>
<accession>A0ABT2HW18</accession>
<dbReference type="RefSeq" id="WP_260104010.1">
    <property type="nucleotide sequence ID" value="NZ_JALXSQ010000011.1"/>
</dbReference>
<organism evidence="3 4">
    <name type="scientific">Pseudoclavibacter albus</name>
    <dbReference type="NCBI Taxonomy" id="272241"/>
    <lineage>
        <taxon>Bacteria</taxon>
        <taxon>Bacillati</taxon>
        <taxon>Actinomycetota</taxon>
        <taxon>Actinomycetes</taxon>
        <taxon>Micrococcales</taxon>
        <taxon>Microbacteriaceae</taxon>
        <taxon>Pseudoclavibacter</taxon>
    </lineage>
</organism>
<gene>
    <name evidence="3" type="ORF">M3D15_04060</name>
</gene>
<evidence type="ECO:0000313" key="4">
    <source>
        <dbReference type="Proteomes" id="UP001525379"/>
    </source>
</evidence>
<reference evidence="3 4" key="1">
    <citation type="submission" date="2022-04" db="EMBL/GenBank/DDBJ databases">
        <title>Human microbiome associated bacterial genomes.</title>
        <authorList>
            <person name="Sandstrom S."/>
            <person name="Salamzade R."/>
            <person name="Kalan L.R."/>
        </authorList>
    </citation>
    <scope>NUCLEOTIDE SEQUENCE [LARGE SCALE GENOMIC DNA]</scope>
    <source>
        <strain evidence="4">p3-SID1799</strain>
    </source>
</reference>
<sequence length="151" mass="15362">MARRLALLTLAAAASLVLTACQSSAPTPSPSEAGATSASPAVSAIFNPGGSAQDNKAFFDKVNEQTLAANEKASSNDLVNALSAAGFDKGAMQVTADKTPTGLDVDFVIVSVKMGNECLIGQRAVEGYVSEVAPVLSTGECLIGQTQAIDW</sequence>
<feature type="chain" id="PRO_5047411345" description="DUF6993 domain-containing protein" evidence="1">
    <location>
        <begin position="26"/>
        <end position="151"/>
    </location>
</feature>
<evidence type="ECO:0000313" key="3">
    <source>
        <dbReference type="EMBL" id="MCT2042509.1"/>
    </source>
</evidence>